<evidence type="ECO:0000313" key="12">
    <source>
        <dbReference type="EMBL" id="PWA18867.1"/>
    </source>
</evidence>
<proteinExistence type="inferred from homology"/>
<feature type="transmembrane region" description="Helical" evidence="9">
    <location>
        <begin position="596"/>
        <end position="618"/>
    </location>
</feature>
<dbReference type="InterPro" id="IPR046338">
    <property type="entry name" value="GAIN_dom_sf"/>
</dbReference>
<dbReference type="Pfam" id="PF01825">
    <property type="entry name" value="GPS"/>
    <property type="match status" value="1"/>
</dbReference>
<dbReference type="GO" id="GO:0050982">
    <property type="term" value="P:detection of mechanical stimulus"/>
    <property type="evidence" value="ECO:0007669"/>
    <property type="project" value="TreeGrafter"/>
</dbReference>
<evidence type="ECO:0000256" key="5">
    <source>
        <dbReference type="ARBA" id="ARBA00023136"/>
    </source>
</evidence>
<evidence type="ECO:0000256" key="9">
    <source>
        <dbReference type="SAM" id="Phobius"/>
    </source>
</evidence>
<dbReference type="GO" id="GO:0005262">
    <property type="term" value="F:calcium channel activity"/>
    <property type="evidence" value="ECO:0007669"/>
    <property type="project" value="TreeGrafter"/>
</dbReference>
<dbReference type="Gene3D" id="3.10.100.10">
    <property type="entry name" value="Mannose-Binding Protein A, subunit A"/>
    <property type="match status" value="1"/>
</dbReference>
<dbReference type="InterPro" id="IPR016187">
    <property type="entry name" value="CTDL_fold"/>
</dbReference>
<dbReference type="InterPro" id="IPR016186">
    <property type="entry name" value="C-type_lectin-like/link_sf"/>
</dbReference>
<dbReference type="Gene3D" id="2.60.220.50">
    <property type="match status" value="1"/>
</dbReference>
<dbReference type="SUPFAM" id="SSF49723">
    <property type="entry name" value="Lipase/lipooxygenase domain (PLAT/LH2 domain)"/>
    <property type="match status" value="1"/>
</dbReference>
<keyword evidence="4 9" id="KW-1133">Transmembrane helix</keyword>
<evidence type="ECO:0000256" key="7">
    <source>
        <dbReference type="PROSITE-ProRule" id="PRU00152"/>
    </source>
</evidence>
<dbReference type="SMART" id="SM00303">
    <property type="entry name" value="GPS"/>
    <property type="match status" value="1"/>
</dbReference>
<accession>A0A315V6F0</accession>
<dbReference type="Pfam" id="PF01477">
    <property type="entry name" value="PLAT"/>
    <property type="match status" value="1"/>
</dbReference>
<dbReference type="PANTHER" id="PTHR10877">
    <property type="entry name" value="POLYCYSTIN FAMILY MEMBER"/>
    <property type="match status" value="1"/>
</dbReference>
<evidence type="ECO:0000259" key="10">
    <source>
        <dbReference type="PROSITE" id="PS50095"/>
    </source>
</evidence>
<evidence type="ECO:0000256" key="3">
    <source>
        <dbReference type="ARBA" id="ARBA00022692"/>
    </source>
</evidence>
<dbReference type="InterPro" id="IPR042060">
    <property type="entry name" value="PLAT_polycystin1"/>
</dbReference>
<organism evidence="12 13">
    <name type="scientific">Gambusia affinis</name>
    <name type="common">Western mosquitofish</name>
    <name type="synonym">Heterandria affinis</name>
    <dbReference type="NCBI Taxonomy" id="33528"/>
    <lineage>
        <taxon>Eukaryota</taxon>
        <taxon>Metazoa</taxon>
        <taxon>Chordata</taxon>
        <taxon>Craniata</taxon>
        <taxon>Vertebrata</taxon>
        <taxon>Euteleostomi</taxon>
        <taxon>Actinopterygii</taxon>
        <taxon>Neopterygii</taxon>
        <taxon>Teleostei</taxon>
        <taxon>Neoteleostei</taxon>
        <taxon>Acanthomorphata</taxon>
        <taxon>Ovalentaria</taxon>
        <taxon>Atherinomorphae</taxon>
        <taxon>Cyprinodontiformes</taxon>
        <taxon>Poeciliidae</taxon>
        <taxon>Poeciliinae</taxon>
        <taxon>Gambusia</taxon>
    </lineage>
</organism>
<keyword evidence="6" id="KW-1015">Disulfide bond</keyword>
<dbReference type="AlphaFoldDB" id="A0A315V6F0"/>
<feature type="compositionally biased region" description="Polar residues" evidence="8">
    <location>
        <begin position="39"/>
        <end position="49"/>
    </location>
</feature>
<dbReference type="InterPro" id="IPR036392">
    <property type="entry name" value="PLAT/LH2_dom_sf"/>
</dbReference>
<comment type="caution">
    <text evidence="12">The sequence shown here is derived from an EMBL/GenBank/DDBJ whole genome shotgun (WGS) entry which is preliminary data.</text>
</comment>
<dbReference type="InterPro" id="IPR000203">
    <property type="entry name" value="GPS"/>
</dbReference>
<dbReference type="EMBL" id="NHOQ01002268">
    <property type="protein sequence ID" value="PWA18867.1"/>
    <property type="molecule type" value="Genomic_DNA"/>
</dbReference>
<dbReference type="SUPFAM" id="SSF56436">
    <property type="entry name" value="C-type lectin-like"/>
    <property type="match status" value="1"/>
</dbReference>
<evidence type="ECO:0000256" key="4">
    <source>
        <dbReference type="ARBA" id="ARBA00022989"/>
    </source>
</evidence>
<dbReference type="InterPro" id="IPR051223">
    <property type="entry name" value="Polycystin"/>
</dbReference>
<comment type="caution">
    <text evidence="7">Lacks conserved residue(s) required for the propagation of feature annotation.</text>
</comment>
<evidence type="ECO:0000256" key="1">
    <source>
        <dbReference type="ARBA" id="ARBA00004370"/>
    </source>
</evidence>
<name>A0A315V6F0_GAMAF</name>
<dbReference type="PANTHER" id="PTHR10877:SF197">
    <property type="entry name" value="POLYCYSTIC KIDNEY DISEASE PROTEIN 1-LIKE 2"/>
    <property type="match status" value="1"/>
</dbReference>
<evidence type="ECO:0000256" key="8">
    <source>
        <dbReference type="SAM" id="MobiDB-lite"/>
    </source>
</evidence>
<dbReference type="InterPro" id="IPR001024">
    <property type="entry name" value="PLAT/LH2_dom"/>
</dbReference>
<reference evidence="12 13" key="1">
    <citation type="journal article" date="2018" name="G3 (Bethesda)">
        <title>A High-Quality Reference Genome for the Invasive Mosquitofish Gambusia affinis Using a Chicago Library.</title>
        <authorList>
            <person name="Hoffberg S.L."/>
            <person name="Troendle N.J."/>
            <person name="Glenn T.C."/>
            <person name="Mahmud O."/>
            <person name="Louha S."/>
            <person name="Chalopin D."/>
            <person name="Bennetzen J.L."/>
            <person name="Mauricio R."/>
        </authorList>
    </citation>
    <scope>NUCLEOTIDE SEQUENCE [LARGE SCALE GENOMIC DNA]</scope>
    <source>
        <strain evidence="12">NE01/NJP1002.9</strain>
        <tissue evidence="12">Muscle</tissue>
    </source>
</reference>
<evidence type="ECO:0000313" key="13">
    <source>
        <dbReference type="Proteomes" id="UP000250572"/>
    </source>
</evidence>
<feature type="region of interest" description="Disordered" evidence="8">
    <location>
        <begin position="30"/>
        <end position="60"/>
    </location>
</feature>
<evidence type="ECO:0000259" key="11">
    <source>
        <dbReference type="PROSITE" id="PS50221"/>
    </source>
</evidence>
<dbReference type="InterPro" id="IPR057244">
    <property type="entry name" value="GAIN_B"/>
</dbReference>
<evidence type="ECO:0000256" key="2">
    <source>
        <dbReference type="ARBA" id="ARBA00007200"/>
    </source>
</evidence>
<dbReference type="CDD" id="cd01752">
    <property type="entry name" value="PLAT_polycystin"/>
    <property type="match status" value="1"/>
</dbReference>
<dbReference type="PROSITE" id="PS50221">
    <property type="entry name" value="GAIN_B"/>
    <property type="match status" value="1"/>
</dbReference>
<sequence>MCCFWAHKPLQQRHQLVGIEALISNNNWQPVQGEPRLSPGTQLEIDTSNPPDPIRDKSDQKMDGWMDGFKLTEGTKLSRRSSQRASSTIDMLLQTFILLWISYGRLSLTKKCETCPDGNLTASCKSVWQNVCLEFVEESKTWYQARSSCEERGGKLLNVLNNPIQMFLSNITREKNTSSFTWWVEKGIQTHHRDPSPRFLTYMETTAGEPSDENRDKFIKYLLAGTKNLTLDFAKAHPATIDSIIKCSNAILYLTIQKCDFDHNQNYVSLFIVTIKHMDTVLPFWLLKSHGIAFSFHQQFFQNVLELTQTASLLLVGETPKVSKTPLGSVITAAYKPEKLSNAVLGSKEDGGMVKLPSFSALQSSIGNYENIVAQMSTFSVNPYPSANISGNVCNFMLSDGKSEIKLENLTEMVEIFLPRSNNSALTSTTVVLTKNTKSVSQINVSDTEMTILFNIKPSINVSLAVFLSYESPPNSTYFHNSTILKHTEDYRWLITPEMLQNTSGVWYVEARLVNFTLEREVTLNINTYLTRCLYWHTKNEEWSDEGCRVGEESTPELTHCLCNHLTLFGSSFFVMPNYVDVSRTAELFATVNENYVVLALLCAFFGLYLMTLLWACYADRRASSKRKITLLEDNHPGTQYNYLIGIQTGHRRGAGTSASVTVKLIGTEADSTIHTLTDPEKPVFERGSFDMFLLSTPYPLGELKNLRLQHDNSGGHPSWFVSKVTIQDLQSKNVWHFFCNCWLSSDQGDGMTKKIFNSAKSNEIASFRNIFHSRTSTGFRDEHIWVSIVDPPSRSPFTRAQRVSCCMSLLLCTMAINIAFWNIPVDPNSPVVVSIGSLQMTWQDIMVGVQSGLLMFPINILIITIFRSIRPRIVSKSKKDDPDEIFKPPAVTIPTVLNETEKMISLVSMNPRNKMSEVVKLEASYDLVPALDRLHVFIQHMQGESESDNHWVYCSKFLLAGLCHLLMNLEKLDAKNFSCPEEYQRVFNNTNLLVRKAEMVFTSVKLPWWCVFIGWFLLLSISGISTYFTLLYGFQYGKEKSIKWVMSLGLSLFESIFILQPLKVIGVAVFFALLLKPVAVEETEEAAQALLAPRTAASNRQSRCRPNWWGAHPGRRWGVCRERREVLEFKSVYDQAQVNS</sequence>
<dbReference type="SMART" id="SM00308">
    <property type="entry name" value="LH2"/>
    <property type="match status" value="1"/>
</dbReference>
<dbReference type="Gene3D" id="2.60.60.20">
    <property type="entry name" value="PLAT/LH2 domain"/>
    <property type="match status" value="1"/>
</dbReference>
<feature type="domain" description="GAIN-B" evidence="11">
    <location>
        <begin position="429"/>
        <end position="582"/>
    </location>
</feature>
<comment type="similarity">
    <text evidence="2">Belongs to the polycystin family.</text>
</comment>
<dbReference type="Proteomes" id="UP000250572">
    <property type="component" value="Unassembled WGS sequence"/>
</dbReference>
<evidence type="ECO:0008006" key="14">
    <source>
        <dbReference type="Google" id="ProtNLM"/>
    </source>
</evidence>
<keyword evidence="5 9" id="KW-0472">Membrane</keyword>
<keyword evidence="3 9" id="KW-0812">Transmembrane</keyword>
<feature type="transmembrane region" description="Helical" evidence="9">
    <location>
        <begin position="1053"/>
        <end position="1076"/>
    </location>
</feature>
<gene>
    <name evidence="12" type="ORF">CCH79_00005043</name>
</gene>
<feature type="domain" description="PLAT" evidence="10">
    <location>
        <begin position="641"/>
        <end position="758"/>
    </location>
</feature>
<feature type="transmembrane region" description="Helical" evidence="9">
    <location>
        <begin position="1007"/>
        <end position="1033"/>
    </location>
</feature>
<dbReference type="GO" id="GO:0016020">
    <property type="term" value="C:membrane"/>
    <property type="evidence" value="ECO:0007669"/>
    <property type="project" value="UniProtKB-SubCell"/>
</dbReference>
<dbReference type="FunFam" id="2.60.60.20:FF:000008">
    <property type="entry name" value="Polycystic kidney disease 1-like 2, isoform CRA_a"/>
    <property type="match status" value="1"/>
</dbReference>
<evidence type="ECO:0000256" key="6">
    <source>
        <dbReference type="ARBA" id="ARBA00023157"/>
    </source>
</evidence>
<dbReference type="PROSITE" id="PS50095">
    <property type="entry name" value="PLAT"/>
    <property type="match status" value="1"/>
</dbReference>
<keyword evidence="13" id="KW-1185">Reference proteome</keyword>
<comment type="subcellular location">
    <subcellularLocation>
        <location evidence="1">Membrane</location>
    </subcellularLocation>
</comment>
<feature type="transmembrane region" description="Helical" evidence="9">
    <location>
        <begin position="804"/>
        <end position="826"/>
    </location>
</feature>
<dbReference type="CDD" id="cd00037">
    <property type="entry name" value="CLECT"/>
    <property type="match status" value="1"/>
</dbReference>
<feature type="transmembrane region" description="Helical" evidence="9">
    <location>
        <begin position="846"/>
        <end position="870"/>
    </location>
</feature>
<protein>
    <recommendedName>
        <fullName evidence="14">PLAT domain-containing protein</fullName>
    </recommendedName>
</protein>